<dbReference type="RefSeq" id="WP_066136211.1">
    <property type="nucleotide sequence ID" value="NZ_CP014525.1"/>
</dbReference>
<dbReference type="Pfam" id="PF01075">
    <property type="entry name" value="Glyco_transf_9"/>
    <property type="match status" value="1"/>
</dbReference>
<keyword evidence="1" id="KW-0328">Glycosyltransferase</keyword>
<dbReference type="Proteomes" id="UP000076066">
    <property type="component" value="Chromosome"/>
</dbReference>
<dbReference type="EMBL" id="CP014525">
    <property type="protein sequence ID" value="AMW35425.1"/>
    <property type="molecule type" value="Genomic_DNA"/>
</dbReference>
<dbReference type="PANTHER" id="PTHR30160">
    <property type="entry name" value="TETRAACYLDISACCHARIDE 4'-KINASE-RELATED"/>
    <property type="match status" value="1"/>
</dbReference>
<evidence type="ECO:0000256" key="2">
    <source>
        <dbReference type="ARBA" id="ARBA00022679"/>
    </source>
</evidence>
<evidence type="ECO:0000313" key="4">
    <source>
        <dbReference type="Proteomes" id="UP000076066"/>
    </source>
</evidence>
<evidence type="ECO:0000256" key="1">
    <source>
        <dbReference type="ARBA" id="ARBA00022676"/>
    </source>
</evidence>
<dbReference type="SUPFAM" id="SSF53756">
    <property type="entry name" value="UDP-Glycosyltransferase/glycogen phosphorylase"/>
    <property type="match status" value="1"/>
</dbReference>
<dbReference type="GO" id="GO:0008713">
    <property type="term" value="F:ADP-heptose-lipopolysaccharide heptosyltransferase activity"/>
    <property type="evidence" value="ECO:0007669"/>
    <property type="project" value="TreeGrafter"/>
</dbReference>
<dbReference type="STRING" id="1549855.AY555_09830"/>
<dbReference type="GO" id="GO:0005829">
    <property type="term" value="C:cytosol"/>
    <property type="evidence" value="ECO:0007669"/>
    <property type="project" value="TreeGrafter"/>
</dbReference>
<dbReference type="AlphaFoldDB" id="A0A143DFA7"/>
<sequence>MTRVLIARVGGIGDSLALLPVFLALKKDRPDLDITVLLSPIGATVLNPVLDGVRVVTVPRASLSGVAGLRYVPELVKQVGRQDKALLSYDETAAVHGVAACVSPCRVGFSSGISRGECLLTHRLPFDPHRPVYDMLYDLARFMGGVCPVMHSVRLPGRVEGASAYGELHVRAATSLQEWDVMHRLAPYLEAATGFPWLVRRGVEDRRSFGDFLAGIAGARAVVSVHSGPLHLAAALGVPVIGIAGPTAWAWDPPGVPVLRLGPKCQPCGLPGAPARVCWRGDHACLSQLLPRMVMKSLLPVLHAQLQGTVSPCAF</sequence>
<evidence type="ECO:0000313" key="3">
    <source>
        <dbReference type="EMBL" id="AMW35425.1"/>
    </source>
</evidence>
<dbReference type="CDD" id="cd03789">
    <property type="entry name" value="GT9_LPS_heptosyltransferase"/>
    <property type="match status" value="1"/>
</dbReference>
<protein>
    <recommendedName>
        <fullName evidence="5">Glycosyl transferase family 9</fullName>
    </recommendedName>
</protein>
<accession>A0A143DFA7</accession>
<keyword evidence="2" id="KW-0808">Transferase</keyword>
<keyword evidence="4" id="KW-1185">Reference proteome</keyword>
<dbReference type="InterPro" id="IPR002201">
    <property type="entry name" value="Glyco_trans_9"/>
</dbReference>
<proteinExistence type="predicted"/>
<dbReference type="PANTHER" id="PTHR30160:SF1">
    <property type="entry name" value="LIPOPOLYSACCHARIDE 1,2-N-ACETYLGLUCOSAMINETRANSFERASE-RELATED"/>
    <property type="match status" value="1"/>
</dbReference>
<dbReference type="GeneID" id="53317450"/>
<evidence type="ECO:0008006" key="5">
    <source>
        <dbReference type="Google" id="ProtNLM"/>
    </source>
</evidence>
<dbReference type="Gene3D" id="3.40.50.2000">
    <property type="entry name" value="Glycogen Phosphorylase B"/>
    <property type="match status" value="2"/>
</dbReference>
<gene>
    <name evidence="3" type="ORF">AY555_09830</name>
</gene>
<dbReference type="InterPro" id="IPR051199">
    <property type="entry name" value="LPS_LOS_Heptosyltrfase"/>
</dbReference>
<name>A0A143DFA7_9PROT</name>
<reference evidence="3 4" key="1">
    <citation type="submission" date="2016-02" db="EMBL/GenBank/DDBJ databases">
        <title>Complete Genome of H5569, the type strain of the newly described species Haematospirillium jordaniae.</title>
        <authorList>
            <person name="Nicholson A.C."/>
            <person name="Humrighouse B.W."/>
            <person name="Loparov V."/>
            <person name="McQuiston J.R."/>
        </authorList>
    </citation>
    <scope>NUCLEOTIDE SEQUENCE [LARGE SCALE GENOMIC DNA]</scope>
    <source>
        <strain evidence="3 4">H5569</strain>
    </source>
</reference>
<organism evidence="3 4">
    <name type="scientific">Haematospirillum jordaniae</name>
    <dbReference type="NCBI Taxonomy" id="1549855"/>
    <lineage>
        <taxon>Bacteria</taxon>
        <taxon>Pseudomonadati</taxon>
        <taxon>Pseudomonadota</taxon>
        <taxon>Alphaproteobacteria</taxon>
        <taxon>Rhodospirillales</taxon>
        <taxon>Novispirillaceae</taxon>
        <taxon>Haematospirillum</taxon>
    </lineage>
</organism>
<dbReference type="KEGG" id="hjo:AY555_09830"/>
<dbReference type="GO" id="GO:0009244">
    <property type="term" value="P:lipopolysaccharide core region biosynthetic process"/>
    <property type="evidence" value="ECO:0007669"/>
    <property type="project" value="TreeGrafter"/>
</dbReference>
<dbReference type="OrthoDB" id="6193797at2"/>